<evidence type="ECO:0000313" key="2">
    <source>
        <dbReference type="Proteomes" id="UP000821853"/>
    </source>
</evidence>
<dbReference type="VEuPathDB" id="VectorBase:HLOH_055294"/>
<dbReference type="EMBL" id="JABSTR010000009">
    <property type="protein sequence ID" value="KAH9378815.1"/>
    <property type="molecule type" value="Genomic_DNA"/>
</dbReference>
<keyword evidence="2" id="KW-1185">Reference proteome</keyword>
<dbReference type="AlphaFoldDB" id="A0A9J6GWT4"/>
<comment type="caution">
    <text evidence="1">The sequence shown here is derived from an EMBL/GenBank/DDBJ whole genome shotgun (WGS) entry which is preliminary data.</text>
</comment>
<name>A0A9J6GWT4_HAELO</name>
<sequence length="140" mass="15701">MERYTRADTMSFLLAYNHSCTTMKRLVTYYIYYFSPENVQPKGCIQCIGVKIYLFFALAALLTCLEKLMVSTAGYTEASPPQVSEFPGPPGTECSGLCDVLGHVDLPEDSPTKQFYKGKVFASQEEITQLKKKVTTLQQT</sequence>
<proteinExistence type="predicted"/>
<gene>
    <name evidence="1" type="ORF">HPB48_016465</name>
</gene>
<organism evidence="1 2">
    <name type="scientific">Haemaphysalis longicornis</name>
    <name type="common">Bush tick</name>
    <dbReference type="NCBI Taxonomy" id="44386"/>
    <lineage>
        <taxon>Eukaryota</taxon>
        <taxon>Metazoa</taxon>
        <taxon>Ecdysozoa</taxon>
        <taxon>Arthropoda</taxon>
        <taxon>Chelicerata</taxon>
        <taxon>Arachnida</taxon>
        <taxon>Acari</taxon>
        <taxon>Parasitiformes</taxon>
        <taxon>Ixodida</taxon>
        <taxon>Ixodoidea</taxon>
        <taxon>Ixodidae</taxon>
        <taxon>Haemaphysalinae</taxon>
        <taxon>Haemaphysalis</taxon>
    </lineage>
</organism>
<accession>A0A9J6GWT4</accession>
<protein>
    <submittedName>
        <fullName evidence="1">Uncharacterized protein</fullName>
    </submittedName>
</protein>
<reference evidence="1 2" key="1">
    <citation type="journal article" date="2020" name="Cell">
        <title>Large-Scale Comparative Analyses of Tick Genomes Elucidate Their Genetic Diversity and Vector Capacities.</title>
        <authorList>
            <consortium name="Tick Genome and Microbiome Consortium (TIGMIC)"/>
            <person name="Jia N."/>
            <person name="Wang J."/>
            <person name="Shi W."/>
            <person name="Du L."/>
            <person name="Sun Y."/>
            <person name="Zhan W."/>
            <person name="Jiang J.F."/>
            <person name="Wang Q."/>
            <person name="Zhang B."/>
            <person name="Ji P."/>
            <person name="Bell-Sakyi L."/>
            <person name="Cui X.M."/>
            <person name="Yuan T.T."/>
            <person name="Jiang B.G."/>
            <person name="Yang W.F."/>
            <person name="Lam T.T."/>
            <person name="Chang Q.C."/>
            <person name="Ding S.J."/>
            <person name="Wang X.J."/>
            <person name="Zhu J.G."/>
            <person name="Ruan X.D."/>
            <person name="Zhao L."/>
            <person name="Wei J.T."/>
            <person name="Ye R.Z."/>
            <person name="Que T.C."/>
            <person name="Du C.H."/>
            <person name="Zhou Y.H."/>
            <person name="Cheng J.X."/>
            <person name="Dai P.F."/>
            <person name="Guo W.B."/>
            <person name="Han X.H."/>
            <person name="Huang E.J."/>
            <person name="Li L.F."/>
            <person name="Wei W."/>
            <person name="Gao Y.C."/>
            <person name="Liu J.Z."/>
            <person name="Shao H.Z."/>
            <person name="Wang X."/>
            <person name="Wang C.C."/>
            <person name="Yang T.C."/>
            <person name="Huo Q.B."/>
            <person name="Li W."/>
            <person name="Chen H.Y."/>
            <person name="Chen S.E."/>
            <person name="Zhou L.G."/>
            <person name="Ni X.B."/>
            <person name="Tian J.H."/>
            <person name="Sheng Y."/>
            <person name="Liu T."/>
            <person name="Pan Y.S."/>
            <person name="Xia L.Y."/>
            <person name="Li J."/>
            <person name="Zhao F."/>
            <person name="Cao W.C."/>
        </authorList>
    </citation>
    <scope>NUCLEOTIDE SEQUENCE [LARGE SCALE GENOMIC DNA]</scope>
    <source>
        <strain evidence="1">HaeL-2018</strain>
    </source>
</reference>
<evidence type="ECO:0000313" key="1">
    <source>
        <dbReference type="EMBL" id="KAH9378815.1"/>
    </source>
</evidence>
<dbReference type="Proteomes" id="UP000821853">
    <property type="component" value="Unassembled WGS sequence"/>
</dbReference>